<organism evidence="2 3">
    <name type="scientific">Geomicrobium sediminis</name>
    <dbReference type="NCBI Taxonomy" id="1347788"/>
    <lineage>
        <taxon>Bacteria</taxon>
        <taxon>Bacillati</taxon>
        <taxon>Bacillota</taxon>
        <taxon>Bacilli</taxon>
        <taxon>Bacillales</taxon>
        <taxon>Geomicrobium</taxon>
    </lineage>
</organism>
<dbReference type="RefSeq" id="WP_204699609.1">
    <property type="nucleotide sequence ID" value="NZ_JAFBEC010000018.1"/>
</dbReference>
<sequence>MSLKATVVLKQVMRLFVLVLGLFIFIVSLVQLMGVALLPAVHYMVNGATILMVVSLFLFLMFEKHEKLKQQNQVPL</sequence>
<accession>A0ABS2PHD0</accession>
<name>A0ABS2PHD0_9BACL</name>
<proteinExistence type="predicted"/>
<keyword evidence="1" id="KW-0472">Membrane</keyword>
<evidence type="ECO:0000313" key="2">
    <source>
        <dbReference type="EMBL" id="MBM7634848.1"/>
    </source>
</evidence>
<feature type="transmembrane region" description="Helical" evidence="1">
    <location>
        <begin position="12"/>
        <end position="37"/>
    </location>
</feature>
<evidence type="ECO:0000256" key="1">
    <source>
        <dbReference type="SAM" id="Phobius"/>
    </source>
</evidence>
<protein>
    <submittedName>
        <fullName evidence="2">Membrane protein</fullName>
    </submittedName>
</protein>
<comment type="caution">
    <text evidence="2">The sequence shown here is derived from an EMBL/GenBank/DDBJ whole genome shotgun (WGS) entry which is preliminary data.</text>
</comment>
<gene>
    <name evidence="2" type="ORF">JOD17_003975</name>
</gene>
<reference evidence="2 3" key="1">
    <citation type="submission" date="2021-01" db="EMBL/GenBank/DDBJ databases">
        <title>Genomic Encyclopedia of Type Strains, Phase IV (KMG-IV): sequencing the most valuable type-strain genomes for metagenomic binning, comparative biology and taxonomic classification.</title>
        <authorList>
            <person name="Goeker M."/>
        </authorList>
    </citation>
    <scope>NUCLEOTIDE SEQUENCE [LARGE SCALE GENOMIC DNA]</scope>
    <source>
        <strain evidence="2 3">DSM 25540</strain>
    </source>
</reference>
<evidence type="ECO:0000313" key="3">
    <source>
        <dbReference type="Proteomes" id="UP000741863"/>
    </source>
</evidence>
<keyword evidence="1" id="KW-0812">Transmembrane</keyword>
<feature type="transmembrane region" description="Helical" evidence="1">
    <location>
        <begin position="43"/>
        <end position="62"/>
    </location>
</feature>
<dbReference type="EMBL" id="JAFBEC010000018">
    <property type="protein sequence ID" value="MBM7634848.1"/>
    <property type="molecule type" value="Genomic_DNA"/>
</dbReference>
<keyword evidence="1" id="KW-1133">Transmembrane helix</keyword>
<keyword evidence="3" id="KW-1185">Reference proteome</keyword>
<dbReference type="Proteomes" id="UP000741863">
    <property type="component" value="Unassembled WGS sequence"/>
</dbReference>